<reference evidence="1 2" key="1">
    <citation type="submission" date="2018-06" db="EMBL/GenBank/DDBJ databases">
        <authorList>
            <consortium name="Pathogen Informatics"/>
            <person name="Doyle S."/>
        </authorList>
    </citation>
    <scope>NUCLEOTIDE SEQUENCE [LARGE SCALE GENOMIC DNA]</scope>
    <source>
        <strain evidence="1 2">NCTC5053</strain>
    </source>
</reference>
<organism evidence="1 2">
    <name type="scientific">Klebsiella pneumoniae</name>
    <dbReference type="NCBI Taxonomy" id="573"/>
    <lineage>
        <taxon>Bacteria</taxon>
        <taxon>Pseudomonadati</taxon>
        <taxon>Pseudomonadota</taxon>
        <taxon>Gammaproteobacteria</taxon>
        <taxon>Enterobacterales</taxon>
        <taxon>Enterobacteriaceae</taxon>
        <taxon>Klebsiella/Raoultella group</taxon>
        <taxon>Klebsiella</taxon>
        <taxon>Klebsiella pneumoniae complex</taxon>
    </lineage>
</organism>
<evidence type="ECO:0000313" key="1">
    <source>
        <dbReference type="EMBL" id="STV01929.1"/>
    </source>
</evidence>
<proteinExistence type="predicted"/>
<dbReference type="EMBL" id="UGMN01000004">
    <property type="protein sequence ID" value="STV01929.1"/>
    <property type="molecule type" value="Genomic_DNA"/>
</dbReference>
<sequence>MILFPPDTFPFRLNNERQLVELIHIGIQCEKAVEHVAKQVDIARTGKSATVERHFDIQPAQQEALLETLNSVMADRQNGVQTAIIELILRQL</sequence>
<protein>
    <submittedName>
        <fullName evidence="1">Uncharacterized protein</fullName>
    </submittedName>
</protein>
<evidence type="ECO:0000313" key="2">
    <source>
        <dbReference type="Proteomes" id="UP000254387"/>
    </source>
</evidence>
<accession>A0A378A9J5</accession>
<dbReference type="AlphaFoldDB" id="A0A378A9J5"/>
<dbReference type="Proteomes" id="UP000254387">
    <property type="component" value="Unassembled WGS sequence"/>
</dbReference>
<gene>
    <name evidence="1" type="ORF">NCTC5053_01512</name>
</gene>
<name>A0A378A9J5_KLEPN</name>